<dbReference type="InterPro" id="IPR029058">
    <property type="entry name" value="AB_hydrolase_fold"/>
</dbReference>
<protein>
    <recommendedName>
        <fullName evidence="8">AB hydrolase-1 domain-containing protein</fullName>
    </recommendedName>
</protein>
<feature type="compositionally biased region" description="Basic and acidic residues" evidence="1">
    <location>
        <begin position="617"/>
        <end position="628"/>
    </location>
</feature>
<dbReference type="InterPro" id="IPR000073">
    <property type="entry name" value="AB_hydrolase_1"/>
</dbReference>
<evidence type="ECO:0000313" key="6">
    <source>
        <dbReference type="EMBL" id="RVX72748.1"/>
    </source>
</evidence>
<feature type="domain" description="Tri-helical" evidence="4">
    <location>
        <begin position="662"/>
        <end position="749"/>
    </location>
</feature>
<dbReference type="Proteomes" id="UP000288859">
    <property type="component" value="Unassembled WGS sequence"/>
</dbReference>
<name>A0A438NAF7_EXOME</name>
<dbReference type="Gene3D" id="3.40.50.1820">
    <property type="entry name" value="alpha/beta hydrolase"/>
    <property type="match status" value="1"/>
</dbReference>
<dbReference type="PANTHER" id="PTHR38788">
    <property type="entry name" value="CLR5 DOMAIN-CONTAINING PROTEIN"/>
    <property type="match status" value="1"/>
</dbReference>
<dbReference type="Pfam" id="PF12697">
    <property type="entry name" value="Abhydrolase_6"/>
    <property type="match status" value="1"/>
</dbReference>
<dbReference type="Pfam" id="PF24962">
    <property type="entry name" value="DUF7767"/>
    <property type="match status" value="1"/>
</dbReference>
<organism evidence="6 7">
    <name type="scientific">Exophiala mesophila</name>
    <name type="common">Black yeast-like fungus</name>
    <dbReference type="NCBI Taxonomy" id="212818"/>
    <lineage>
        <taxon>Eukaryota</taxon>
        <taxon>Fungi</taxon>
        <taxon>Dikarya</taxon>
        <taxon>Ascomycota</taxon>
        <taxon>Pezizomycotina</taxon>
        <taxon>Eurotiomycetes</taxon>
        <taxon>Chaetothyriomycetidae</taxon>
        <taxon>Chaetothyriales</taxon>
        <taxon>Herpotrichiellaceae</taxon>
        <taxon>Exophiala</taxon>
    </lineage>
</organism>
<accession>A0A438NAF7</accession>
<evidence type="ECO:0008006" key="8">
    <source>
        <dbReference type="Google" id="ProtNLM"/>
    </source>
</evidence>
<feature type="region of interest" description="Disordered" evidence="1">
    <location>
        <begin position="617"/>
        <end position="657"/>
    </location>
</feature>
<reference evidence="6 7" key="1">
    <citation type="submission" date="2017-03" db="EMBL/GenBank/DDBJ databases">
        <title>Genomes of endolithic fungi from Antarctica.</title>
        <authorList>
            <person name="Coleine C."/>
            <person name="Masonjones S."/>
            <person name="Stajich J.E."/>
        </authorList>
    </citation>
    <scope>NUCLEOTIDE SEQUENCE [LARGE SCALE GENOMIC DNA]</scope>
    <source>
        <strain evidence="6 7">CCFEE 6314</strain>
    </source>
</reference>
<dbReference type="PANTHER" id="PTHR38788:SF5">
    <property type="entry name" value="CLR5 DOMAIN-CONTAINING PROTEIN"/>
    <property type="match status" value="1"/>
</dbReference>
<dbReference type="VEuPathDB" id="FungiDB:PV10_03343"/>
<dbReference type="SUPFAM" id="SSF53474">
    <property type="entry name" value="alpha/beta-Hydrolases"/>
    <property type="match status" value="1"/>
</dbReference>
<gene>
    <name evidence="6" type="ORF">B0A52_04147</name>
</gene>
<evidence type="ECO:0000313" key="7">
    <source>
        <dbReference type="Proteomes" id="UP000288859"/>
    </source>
</evidence>
<evidence type="ECO:0000259" key="4">
    <source>
        <dbReference type="Pfam" id="PF24465"/>
    </source>
</evidence>
<comment type="caution">
    <text evidence="6">The sequence shown here is derived from an EMBL/GenBank/DDBJ whole genome shotgun (WGS) entry which is preliminary data.</text>
</comment>
<evidence type="ECO:0000259" key="5">
    <source>
        <dbReference type="Pfam" id="PF24962"/>
    </source>
</evidence>
<feature type="domain" description="Tri-helical" evidence="4">
    <location>
        <begin position="758"/>
        <end position="845"/>
    </location>
</feature>
<dbReference type="Pfam" id="PF14420">
    <property type="entry name" value="Clr5"/>
    <property type="match status" value="1"/>
</dbReference>
<feature type="domain" description="DUF7767" evidence="5">
    <location>
        <begin position="927"/>
        <end position="1018"/>
    </location>
</feature>
<feature type="domain" description="AB hydrolase-1" evidence="2">
    <location>
        <begin position="115"/>
        <end position="397"/>
    </location>
</feature>
<feature type="compositionally biased region" description="Basic residues" evidence="1">
    <location>
        <begin position="629"/>
        <end position="638"/>
    </location>
</feature>
<dbReference type="InterPro" id="IPR025676">
    <property type="entry name" value="Clr5_dom"/>
</dbReference>
<dbReference type="AlphaFoldDB" id="A0A438NAF7"/>
<feature type="domain" description="Clr5" evidence="3">
    <location>
        <begin position="453"/>
        <end position="505"/>
    </location>
</feature>
<evidence type="ECO:0000259" key="3">
    <source>
        <dbReference type="Pfam" id="PF14420"/>
    </source>
</evidence>
<dbReference type="OrthoDB" id="4115389at2759"/>
<dbReference type="InterPro" id="IPR057940">
    <property type="entry name" value="Tri-helical_dom"/>
</dbReference>
<dbReference type="InterPro" id="IPR056669">
    <property type="entry name" value="DUF7767"/>
</dbReference>
<evidence type="ECO:0000259" key="2">
    <source>
        <dbReference type="Pfam" id="PF12697"/>
    </source>
</evidence>
<proteinExistence type="predicted"/>
<evidence type="ECO:0000256" key="1">
    <source>
        <dbReference type="SAM" id="MobiDB-lite"/>
    </source>
</evidence>
<dbReference type="EMBL" id="NAJM01000011">
    <property type="protein sequence ID" value="RVX72748.1"/>
    <property type="molecule type" value="Genomic_DNA"/>
</dbReference>
<sequence>MSLWRSGKLPAVRYGHRLATARHDRGIRRNLSHYQVTEHVVPTQHTRHWPRGTEVGHENALKLAVKQYTPINNPSPQPGDITFIAAHANGFVKELYEPLWDDLYEEMEKQGKRIRSIWIADVAHQGESAVINEDSLGNDPNWWDAARDLLYFINQKQQDMPQPLFGIGHSMGGSILVQLGLLHPNLLRGLVAIDPIIQTENPSKKFAPASTYRRDIWPSREDAATKFSANKFYQAWDPRVLAEWNKHGLRELPTELYPEPVEGEGKPVTLKTPVAQEVFSYLRPKYLGQVDTTPELDRANYGDMHPDDVEPDFPFYRPEPAEIFRRLPEFKPPVLYIFGKQSDYATPELRRKKMESTGTGVGGSGGRDYGKVKEVMIDAGHLIPMEAVNETADAVADFVVFETENWEAFTQEWQTRWLAKSRKERVGQTLRPSISRISKRAFALRSSNDKGIMVYNWDPHKDVCFQLYIQERKSLEDIMQHMRDNYNFTPSKRAFQTQFKRWDFPSKRKPAFRDEDLVDRVKELWENNYSQRNMLAILHEEGHEIKERELMRLRAKNRWLMRIPNGPKQPGDDDTTQIEAQLLEAAQDETGISEAPEPEAVVSQPPAEFIERQKARLDRLQAESDDRMKSKKRRRRTKGYAGLPADPPGPPRFPSETTLEESRAILGLETKQYRAVRDEFQAICEEEQILQKTVAGAEKWQGAKDRLVRNNTTLQAALWTNNSDPQEHTKKGLALDVICTDVTKRIRTMGRRLTILESKNVLGINPEQSRQIRAGFYDILNAEHYTSKLEMGPEMWEYLKNKWIAETPLLKEILDPTNADAADLLKKQSALELLCRDVMKRVRDDKAKAKGTFRKRPSESTPRKTAAAAAAAAVATAASESTPYAPSLPANPFGDLPAAPNTDLSDLQIDPNLLQAADELVEPQESAVTAVYIRPHPKSNVYNNTKMWLGSLTGRSVAELHLLLASKYPEAKPARIDGIEKDNTGHEISYLIEEDEELDAYLDHVEGRKATFVVLLKKA</sequence>
<dbReference type="Pfam" id="PF24465">
    <property type="entry name" value="Tri-helical"/>
    <property type="match status" value="2"/>
</dbReference>